<dbReference type="SUPFAM" id="SSF103515">
    <property type="entry name" value="Autotransporter"/>
    <property type="match status" value="1"/>
</dbReference>
<dbReference type="InterPro" id="IPR036709">
    <property type="entry name" value="Autotransporte_beta_dom_sf"/>
</dbReference>
<evidence type="ECO:0000259" key="2">
    <source>
        <dbReference type="PROSITE" id="PS51208"/>
    </source>
</evidence>
<reference evidence="3" key="1">
    <citation type="journal article" date="2022" name="Front. Plant Sci.">
        <title>Agronomic efficiency and genome mining analysis of the wheat-biostimulant rhizospheric bacterium Pseudomonas pergaminensis sp. nov. strain 1008T.</title>
        <authorList>
            <person name="Diaz M."/>
            <person name="Bach T."/>
            <person name="Gonzalez Anta G."/>
            <person name="Agaras B."/>
            <person name="Wibberg D."/>
            <person name="Noguera F."/>
            <person name="Canciani W."/>
            <person name="Valverde C."/>
        </authorList>
    </citation>
    <scope>NUCLEOTIDE SEQUENCE</scope>
    <source>
        <strain evidence="3">1008</strain>
    </source>
</reference>
<dbReference type="Pfam" id="PF03797">
    <property type="entry name" value="Autotransporter"/>
    <property type="match status" value="1"/>
</dbReference>
<accession>A0ABD7TII5</accession>
<dbReference type="KEGG" id="ppeg:KUA23_29705"/>
<dbReference type="InterPro" id="IPR006315">
    <property type="entry name" value="OM_autotransptr_brl_dom"/>
</dbReference>
<evidence type="ECO:0000313" key="4">
    <source>
        <dbReference type="Proteomes" id="UP001056907"/>
    </source>
</evidence>
<dbReference type="Gene3D" id="2.40.128.130">
    <property type="entry name" value="Autotransporter beta-domain"/>
    <property type="match status" value="1"/>
</dbReference>
<feature type="domain" description="Autotransporter" evidence="2">
    <location>
        <begin position="145"/>
        <end position="424"/>
    </location>
</feature>
<dbReference type="PROSITE" id="PS51208">
    <property type="entry name" value="AUTOTRANSPORTER"/>
    <property type="match status" value="1"/>
</dbReference>
<dbReference type="EMBL" id="CP078013">
    <property type="protein sequence ID" value="USW01122.1"/>
    <property type="molecule type" value="Genomic_DNA"/>
</dbReference>
<reference evidence="3" key="2">
    <citation type="submission" date="2024-04" db="EMBL/GenBank/DDBJ databases">
        <authorList>
            <person name="Diaz M."/>
            <person name="Bach T."/>
            <person name="Gonzalez Anta G."/>
            <person name="Agaras B."/>
            <person name="Wibberg D."/>
            <person name="Noguera F."/>
            <person name="Canciani W."/>
            <person name="Ybarra T."/>
            <person name="Nunez M.L."/>
            <person name="Valverde C."/>
        </authorList>
    </citation>
    <scope>NUCLEOTIDE SEQUENCE</scope>
    <source>
        <strain evidence="3">1008</strain>
    </source>
</reference>
<keyword evidence="1" id="KW-0732">Signal</keyword>
<organism evidence="3 4">
    <name type="scientific">Pseudomonas pergaminensis</name>
    <dbReference type="NCBI Taxonomy" id="2853159"/>
    <lineage>
        <taxon>Bacteria</taxon>
        <taxon>Pseudomonadati</taxon>
        <taxon>Pseudomonadota</taxon>
        <taxon>Gammaproteobacteria</taxon>
        <taxon>Pseudomonadales</taxon>
        <taxon>Pseudomonadaceae</taxon>
        <taxon>Pseudomonas</taxon>
    </lineage>
</organism>
<dbReference type="NCBIfam" id="TIGR01414">
    <property type="entry name" value="autotrans_barl"/>
    <property type="match status" value="1"/>
</dbReference>
<proteinExistence type="predicted"/>
<feature type="chain" id="PRO_5044862204" evidence="1">
    <location>
        <begin position="27"/>
        <end position="424"/>
    </location>
</feature>
<sequence length="424" mass="46458">MSFSVKKLTRAITLALGVVSAQLSHAVMPFQFPLDLPYDYWFYAPATETSSLDNHLTRRATTDNGRQVARMLESALKRLLESGQLSSQQIKALEKLDAAFAKRPGEFGMALEQLAGSQNANLAAATQATTEQISGQLLSVLRTRPTDEDGHFWVQGLSDEGSLDKQGGSAGLNYGTQGLMLGADWALDHAWRVGVMGAKSTSDLDAQRFSADLDSWHLGGYAVRQDGPLSMRLGAIYSSHAGQNTRAVQLVDYKESLKGSYDAQSQNVFSEWGYQLGNGDISVEPFAGLGYQRYYRERFKEQGGLTALNVGPQTQQNLNSTLGLRLATVYRFDNRMSLTPYVSTHWKHLYGNVDSQVSQSFRTAAGFGTDFTINGTALDRNSLNLQAGLDLALSNEHTVGLAYTGESGTHSRNHGLMGRWRVMF</sequence>
<feature type="signal peptide" evidence="1">
    <location>
        <begin position="1"/>
        <end position="26"/>
    </location>
</feature>
<dbReference type="RefSeq" id="WP_252993248.1">
    <property type="nucleotide sequence ID" value="NZ_CP078013.2"/>
</dbReference>
<name>A0ABD7TII5_9PSED</name>
<protein>
    <submittedName>
        <fullName evidence="3">Autotransporter outer membrane beta-barrel domain-containing protein</fullName>
    </submittedName>
</protein>
<dbReference type="InterPro" id="IPR005546">
    <property type="entry name" value="Autotransporte_beta"/>
</dbReference>
<evidence type="ECO:0000313" key="3">
    <source>
        <dbReference type="EMBL" id="USW01122.1"/>
    </source>
</evidence>
<dbReference type="Proteomes" id="UP001056907">
    <property type="component" value="Chromosome"/>
</dbReference>
<dbReference type="SMART" id="SM00869">
    <property type="entry name" value="Autotransporter"/>
    <property type="match status" value="1"/>
</dbReference>
<evidence type="ECO:0000256" key="1">
    <source>
        <dbReference type="SAM" id="SignalP"/>
    </source>
</evidence>
<dbReference type="AlphaFoldDB" id="A0ABD7TII5"/>
<gene>
    <name evidence="3" type="ORF">KUA23_29705</name>
</gene>